<dbReference type="Pfam" id="PF02033">
    <property type="entry name" value="RBFA"/>
    <property type="match status" value="1"/>
</dbReference>
<evidence type="ECO:0000256" key="1">
    <source>
        <dbReference type="ARBA" id="ARBA00022517"/>
    </source>
</evidence>
<gene>
    <name evidence="2 4" type="primary">rbfA</name>
    <name evidence="4" type="ORF">ACFPYN_02605</name>
</gene>
<protein>
    <recommendedName>
        <fullName evidence="2">Ribosome-binding factor A</fullName>
    </recommendedName>
</protein>
<dbReference type="InterPro" id="IPR023799">
    <property type="entry name" value="RbfA_dom_sf"/>
</dbReference>
<keyword evidence="2" id="KW-0963">Cytoplasm</keyword>
<evidence type="ECO:0000256" key="2">
    <source>
        <dbReference type="HAMAP-Rule" id="MF_00003"/>
    </source>
</evidence>
<dbReference type="InterPro" id="IPR000238">
    <property type="entry name" value="RbfA"/>
</dbReference>
<accession>A0ABW1L5D1</accession>
<evidence type="ECO:0000256" key="3">
    <source>
        <dbReference type="SAM" id="Coils"/>
    </source>
</evidence>
<dbReference type="HAMAP" id="MF_00003">
    <property type="entry name" value="RbfA"/>
    <property type="match status" value="1"/>
</dbReference>
<dbReference type="NCBIfam" id="TIGR00082">
    <property type="entry name" value="rbfA"/>
    <property type="match status" value="1"/>
</dbReference>
<reference evidence="5" key="1">
    <citation type="journal article" date="2019" name="Int. J. Syst. Evol. Microbiol.">
        <title>The Global Catalogue of Microorganisms (GCM) 10K type strain sequencing project: providing services to taxonomists for standard genome sequencing and annotation.</title>
        <authorList>
            <consortium name="The Broad Institute Genomics Platform"/>
            <consortium name="The Broad Institute Genome Sequencing Center for Infectious Disease"/>
            <person name="Wu L."/>
            <person name="Ma J."/>
        </authorList>
    </citation>
    <scope>NUCLEOTIDE SEQUENCE [LARGE SCALE GENOMIC DNA]</scope>
    <source>
        <strain evidence="5">CCUG 54527</strain>
    </source>
</reference>
<comment type="function">
    <text evidence="2">One of several proteins that assist in the late maturation steps of the functional core of the 30S ribosomal subunit. Associates with free 30S ribosomal subunits (but not with 30S subunits that are part of 70S ribosomes or polysomes). Required for efficient processing of 16S rRNA. May interact with the 5'-terminal helix region of 16S rRNA.</text>
</comment>
<dbReference type="PANTHER" id="PTHR33515:SF1">
    <property type="entry name" value="RIBOSOME-BINDING FACTOR A, CHLOROPLASTIC-RELATED"/>
    <property type="match status" value="1"/>
</dbReference>
<evidence type="ECO:0000313" key="4">
    <source>
        <dbReference type="EMBL" id="MFC6038337.1"/>
    </source>
</evidence>
<dbReference type="InterPro" id="IPR015946">
    <property type="entry name" value="KH_dom-like_a/b"/>
</dbReference>
<dbReference type="RefSeq" id="WP_377732349.1">
    <property type="nucleotide sequence ID" value="NZ_JBHSRI010000002.1"/>
</dbReference>
<evidence type="ECO:0000313" key="5">
    <source>
        <dbReference type="Proteomes" id="UP001596170"/>
    </source>
</evidence>
<dbReference type="Proteomes" id="UP001596170">
    <property type="component" value="Unassembled WGS sequence"/>
</dbReference>
<keyword evidence="1 2" id="KW-0690">Ribosome biogenesis</keyword>
<comment type="similarity">
    <text evidence="2">Belongs to the RbfA family.</text>
</comment>
<keyword evidence="5" id="KW-1185">Reference proteome</keyword>
<comment type="caution">
    <text evidence="4">The sequence shown here is derived from an EMBL/GenBank/DDBJ whole genome shotgun (WGS) entry which is preliminary data.</text>
</comment>
<comment type="subcellular location">
    <subcellularLocation>
        <location evidence="2">Cytoplasm</location>
    </subcellularLocation>
</comment>
<organism evidence="4 5">
    <name type="scientific">Paenisporosarcina macmurdoensis</name>
    <dbReference type="NCBI Taxonomy" id="212659"/>
    <lineage>
        <taxon>Bacteria</taxon>
        <taxon>Bacillati</taxon>
        <taxon>Bacillota</taxon>
        <taxon>Bacilli</taxon>
        <taxon>Bacillales</taxon>
        <taxon>Caryophanaceae</taxon>
        <taxon>Paenisporosarcina</taxon>
    </lineage>
</organism>
<proteinExistence type="inferred from homology"/>
<sequence length="146" mass="16907">MANRSNRVAEQMKKELGEIIARKLKDPRIGFVTVTDVEVTGDLQQATVFITVLGDDKKRRETLKGLVQAKGFIRTEIGQRIRLRKTPELMFELDKSFDYGNKIDNLLRQIKTEEVEIEEVDTDLVEVEEIETEEVEIKKIKTEEVE</sequence>
<name>A0ABW1L5D1_9BACL</name>
<dbReference type="EMBL" id="JBHSRI010000002">
    <property type="protein sequence ID" value="MFC6038337.1"/>
    <property type="molecule type" value="Genomic_DNA"/>
</dbReference>
<feature type="coiled-coil region" evidence="3">
    <location>
        <begin position="103"/>
        <end position="130"/>
    </location>
</feature>
<dbReference type="Gene3D" id="3.30.300.20">
    <property type="match status" value="1"/>
</dbReference>
<dbReference type="InterPro" id="IPR020053">
    <property type="entry name" value="Ribosome-bd_factorA_CS"/>
</dbReference>
<dbReference type="PROSITE" id="PS01319">
    <property type="entry name" value="RBFA"/>
    <property type="match status" value="1"/>
</dbReference>
<comment type="subunit">
    <text evidence="2">Monomer. Binds 30S ribosomal subunits, but not 50S ribosomal subunits or 70S ribosomes.</text>
</comment>
<keyword evidence="3" id="KW-0175">Coiled coil</keyword>
<dbReference type="PANTHER" id="PTHR33515">
    <property type="entry name" value="RIBOSOME-BINDING FACTOR A, CHLOROPLASTIC-RELATED"/>
    <property type="match status" value="1"/>
</dbReference>
<dbReference type="SUPFAM" id="SSF89919">
    <property type="entry name" value="Ribosome-binding factor A, RbfA"/>
    <property type="match status" value="1"/>
</dbReference>